<dbReference type="OrthoDB" id="5430956at2"/>
<protein>
    <submittedName>
        <fullName evidence="2">Type I restriction enzyme HsdR N-terminal domain-containing protein</fullName>
    </submittedName>
</protein>
<accession>A0A6N6N6Z5</accession>
<name>A0A6N6N6Z5_9BACT</name>
<proteinExistence type="predicted"/>
<evidence type="ECO:0000259" key="1">
    <source>
        <dbReference type="Pfam" id="PF13588"/>
    </source>
</evidence>
<gene>
    <name evidence="2" type="ORF">F8A88_04425</name>
</gene>
<dbReference type="InterPro" id="IPR029464">
    <property type="entry name" value="HSDR_N"/>
</dbReference>
<evidence type="ECO:0000313" key="2">
    <source>
        <dbReference type="EMBL" id="KAB1443498.1"/>
    </source>
</evidence>
<dbReference type="Pfam" id="PF13588">
    <property type="entry name" value="HSDR_N_2"/>
    <property type="match status" value="1"/>
</dbReference>
<dbReference type="AlphaFoldDB" id="A0A6N6N6Z5"/>
<sequence>MHEVSLGGALRDYLTGEELENTTYEEVRQGLAKMLVEEKGYPRERIRSKVKLEYSIDGQQYDRALDFVIVDEEERPLFVILFCSGNVGTYERETACAARLVQGGPAPLALVTDTMEAILINTDDGGCLRQGMEALPTWQELLDMTKDAEVRPLSEEQREKQTRIFHAYSGFLFGACCEGACPVAGPKDD</sequence>
<feature type="domain" description="Type I restriction enzyme R protein N-terminal" evidence="1">
    <location>
        <begin position="25"/>
        <end position="136"/>
    </location>
</feature>
<dbReference type="Proteomes" id="UP000438699">
    <property type="component" value="Unassembled WGS sequence"/>
</dbReference>
<comment type="caution">
    <text evidence="2">The sequence shown here is derived from an EMBL/GenBank/DDBJ whole genome shotgun (WGS) entry which is preliminary data.</text>
</comment>
<dbReference type="RefSeq" id="WP_151149870.1">
    <property type="nucleotide sequence ID" value="NZ_WAIE01000001.1"/>
</dbReference>
<organism evidence="2 3">
    <name type="scientific">Pseudodesulfovibrio senegalensis</name>
    <dbReference type="NCBI Taxonomy" id="1721087"/>
    <lineage>
        <taxon>Bacteria</taxon>
        <taxon>Pseudomonadati</taxon>
        <taxon>Thermodesulfobacteriota</taxon>
        <taxon>Desulfovibrionia</taxon>
        <taxon>Desulfovibrionales</taxon>
        <taxon>Desulfovibrionaceae</taxon>
    </lineage>
</organism>
<reference evidence="2 3" key="1">
    <citation type="journal article" date="2017" name="Int. J. Syst. Evol. Microbiol.">
        <title>Desulfovibrio senegalensis sp. nov., a mesophilic sulfate reducer isolated from marine sediment.</title>
        <authorList>
            <person name="Thioye A."/>
            <person name="Gam Z.B.A."/>
            <person name="Mbengue M."/>
            <person name="Cayol J.L."/>
            <person name="Joseph-Bartoli M."/>
            <person name="Toure-Kane C."/>
            <person name="Labat M."/>
        </authorList>
    </citation>
    <scope>NUCLEOTIDE SEQUENCE [LARGE SCALE GENOMIC DNA]</scope>
    <source>
        <strain evidence="2 3">DSM 101509</strain>
    </source>
</reference>
<keyword evidence="3" id="KW-1185">Reference proteome</keyword>
<evidence type="ECO:0000313" key="3">
    <source>
        <dbReference type="Proteomes" id="UP000438699"/>
    </source>
</evidence>
<dbReference type="EMBL" id="WAIE01000001">
    <property type="protein sequence ID" value="KAB1443498.1"/>
    <property type="molecule type" value="Genomic_DNA"/>
</dbReference>